<dbReference type="GO" id="GO:0009086">
    <property type="term" value="P:methionine biosynthetic process"/>
    <property type="evidence" value="ECO:0007669"/>
    <property type="project" value="TreeGrafter"/>
</dbReference>
<proteinExistence type="inferred from homology"/>
<dbReference type="GO" id="GO:0005829">
    <property type="term" value="C:cytosol"/>
    <property type="evidence" value="ECO:0007669"/>
    <property type="project" value="TreeGrafter"/>
</dbReference>
<dbReference type="PANTHER" id="PTHR45754">
    <property type="entry name" value="METHYLENETETRAHYDROFOLATE REDUCTASE"/>
    <property type="match status" value="1"/>
</dbReference>
<dbReference type="EMBL" id="SOAU01000001">
    <property type="protein sequence ID" value="TDT15012.1"/>
    <property type="molecule type" value="Genomic_DNA"/>
</dbReference>
<comment type="catalytic activity">
    <reaction evidence="7">
        <text>(6S)-5-methyl-5,6,7,8-tetrahydrofolate + NAD(+) = (6R)-5,10-methylene-5,6,7,8-tetrahydrofolate + NADH + H(+)</text>
        <dbReference type="Rhea" id="RHEA:19821"/>
        <dbReference type="ChEBI" id="CHEBI:15378"/>
        <dbReference type="ChEBI" id="CHEBI:15636"/>
        <dbReference type="ChEBI" id="CHEBI:18608"/>
        <dbReference type="ChEBI" id="CHEBI:57540"/>
        <dbReference type="ChEBI" id="CHEBI:57945"/>
        <dbReference type="EC" id="1.5.1.54"/>
    </reaction>
    <physiologicalReaction direction="right-to-left" evidence="7">
        <dbReference type="Rhea" id="RHEA:19823"/>
    </physiologicalReaction>
</comment>
<dbReference type="Gene3D" id="3.20.20.220">
    <property type="match status" value="1"/>
</dbReference>
<keyword evidence="6 8" id="KW-0560">Oxidoreductase</keyword>
<keyword evidence="5 8" id="KW-0274">FAD</keyword>
<evidence type="ECO:0000256" key="7">
    <source>
        <dbReference type="ARBA" id="ARBA00048628"/>
    </source>
</evidence>
<evidence type="ECO:0000256" key="8">
    <source>
        <dbReference type="RuleBase" id="RU003862"/>
    </source>
</evidence>
<dbReference type="GO" id="GO:0071949">
    <property type="term" value="F:FAD binding"/>
    <property type="evidence" value="ECO:0007669"/>
    <property type="project" value="TreeGrafter"/>
</dbReference>
<dbReference type="InterPro" id="IPR003171">
    <property type="entry name" value="Mehydrof_redctse-like"/>
</dbReference>
<sequence>MTTFSFEVFPPKTDAGLVQLAEAVAELEQLRPSFVSITYGAGGSSRDRSFETISTVARQGSTMAAHLTCVGQSRADLDDVIDRYLSLGVSHVVALRGDPPEGIDAPYAPHPDGYTSTAELVAAAKARGIEHISVSGYPEKHPQSPSDDHDMAILAEKAAAGADRAITQMCFDTEATIRWIDRVRSAGIDIDIAPGIFPIHSFPAVARFAARCGASMPAEVAERFAGLDDDPDTTAKVGAEFAAQQIARLREHGVRHVHLYTLNRAPLARAVTEQL</sequence>
<organism evidence="9 10">
    <name type="scientific">Ilumatobacter fluminis</name>
    <dbReference type="NCBI Taxonomy" id="467091"/>
    <lineage>
        <taxon>Bacteria</taxon>
        <taxon>Bacillati</taxon>
        <taxon>Actinomycetota</taxon>
        <taxon>Acidimicrobiia</taxon>
        <taxon>Acidimicrobiales</taxon>
        <taxon>Ilumatobacteraceae</taxon>
        <taxon>Ilumatobacter</taxon>
    </lineage>
</organism>
<dbReference type="SUPFAM" id="SSF51730">
    <property type="entry name" value="FAD-linked oxidoreductase"/>
    <property type="match status" value="1"/>
</dbReference>
<dbReference type="Proteomes" id="UP000294558">
    <property type="component" value="Unassembled WGS sequence"/>
</dbReference>
<name>A0A4R7HVM1_9ACTN</name>
<evidence type="ECO:0000313" key="9">
    <source>
        <dbReference type="EMBL" id="TDT15012.1"/>
    </source>
</evidence>
<evidence type="ECO:0000256" key="6">
    <source>
        <dbReference type="ARBA" id="ARBA00023002"/>
    </source>
</evidence>
<comment type="similarity">
    <text evidence="3 8">Belongs to the methylenetetrahydrofolate reductase family.</text>
</comment>
<evidence type="ECO:0000313" key="10">
    <source>
        <dbReference type="Proteomes" id="UP000294558"/>
    </source>
</evidence>
<evidence type="ECO:0000256" key="2">
    <source>
        <dbReference type="ARBA" id="ARBA00004777"/>
    </source>
</evidence>
<evidence type="ECO:0000256" key="5">
    <source>
        <dbReference type="ARBA" id="ARBA00022827"/>
    </source>
</evidence>
<dbReference type="AlphaFoldDB" id="A0A4R7HVM1"/>
<dbReference type="OrthoDB" id="9812555at2"/>
<evidence type="ECO:0000256" key="4">
    <source>
        <dbReference type="ARBA" id="ARBA00022630"/>
    </source>
</evidence>
<dbReference type="InterPro" id="IPR029041">
    <property type="entry name" value="FAD-linked_oxidoreductase-like"/>
</dbReference>
<dbReference type="GO" id="GO:0106312">
    <property type="term" value="F:methylenetetrahydrofolate reductase (NADH) activity"/>
    <property type="evidence" value="ECO:0007669"/>
    <property type="project" value="UniProtKB-EC"/>
</dbReference>
<dbReference type="UniPathway" id="UPA00193"/>
<gene>
    <name evidence="9" type="ORF">BDK89_0572</name>
</gene>
<protein>
    <recommendedName>
        <fullName evidence="8">Methylenetetrahydrofolate reductase</fullName>
    </recommendedName>
</protein>
<comment type="pathway">
    <text evidence="2 8">One-carbon metabolism; tetrahydrofolate interconversion.</text>
</comment>
<evidence type="ECO:0000256" key="1">
    <source>
        <dbReference type="ARBA" id="ARBA00001974"/>
    </source>
</evidence>
<accession>A0A4R7HVM1</accession>
<dbReference type="CDD" id="cd00537">
    <property type="entry name" value="MTHFR"/>
    <property type="match status" value="1"/>
</dbReference>
<dbReference type="PANTHER" id="PTHR45754:SF3">
    <property type="entry name" value="METHYLENETETRAHYDROFOLATE REDUCTASE (NADPH)"/>
    <property type="match status" value="1"/>
</dbReference>
<dbReference type="RefSeq" id="WP_133867506.1">
    <property type="nucleotide sequence ID" value="NZ_SOAU01000001.1"/>
</dbReference>
<comment type="cofactor">
    <cofactor evidence="1 8">
        <name>FAD</name>
        <dbReference type="ChEBI" id="CHEBI:57692"/>
    </cofactor>
</comment>
<reference evidence="9 10" key="1">
    <citation type="submission" date="2019-03" db="EMBL/GenBank/DDBJ databases">
        <title>Sequencing the genomes of 1000 actinobacteria strains.</title>
        <authorList>
            <person name="Klenk H.-P."/>
        </authorList>
    </citation>
    <scope>NUCLEOTIDE SEQUENCE [LARGE SCALE GENOMIC DNA]</scope>
    <source>
        <strain evidence="9 10">DSM 18936</strain>
    </source>
</reference>
<keyword evidence="4 8" id="KW-0285">Flavoprotein</keyword>
<dbReference type="GO" id="GO:0035999">
    <property type="term" value="P:tetrahydrofolate interconversion"/>
    <property type="evidence" value="ECO:0007669"/>
    <property type="project" value="UniProtKB-UniPathway"/>
</dbReference>
<dbReference type="Pfam" id="PF02219">
    <property type="entry name" value="MTHFR"/>
    <property type="match status" value="1"/>
</dbReference>
<keyword evidence="10" id="KW-1185">Reference proteome</keyword>
<comment type="caution">
    <text evidence="9">The sequence shown here is derived from an EMBL/GenBank/DDBJ whole genome shotgun (WGS) entry which is preliminary data.</text>
</comment>
<evidence type="ECO:0000256" key="3">
    <source>
        <dbReference type="ARBA" id="ARBA00006743"/>
    </source>
</evidence>